<organism evidence="7 8">
    <name type="scientific">[Myrmecia] bisecta</name>
    <dbReference type="NCBI Taxonomy" id="41462"/>
    <lineage>
        <taxon>Eukaryota</taxon>
        <taxon>Viridiplantae</taxon>
        <taxon>Chlorophyta</taxon>
        <taxon>core chlorophytes</taxon>
        <taxon>Trebouxiophyceae</taxon>
        <taxon>Trebouxiales</taxon>
        <taxon>Trebouxiaceae</taxon>
        <taxon>Myrmecia</taxon>
    </lineage>
</organism>
<keyword evidence="3" id="KW-0862">Zinc</keyword>
<proteinExistence type="predicted"/>
<dbReference type="GO" id="GO:0008270">
    <property type="term" value="F:zinc ion binding"/>
    <property type="evidence" value="ECO:0007669"/>
    <property type="project" value="UniProtKB-KW"/>
</dbReference>
<evidence type="ECO:0008006" key="9">
    <source>
        <dbReference type="Google" id="ProtNLM"/>
    </source>
</evidence>
<dbReference type="PROSITE" id="PS50865">
    <property type="entry name" value="ZF_MYND_2"/>
    <property type="match status" value="1"/>
</dbReference>
<keyword evidence="8" id="KW-1185">Reference proteome</keyword>
<comment type="caution">
    <text evidence="7">The sequence shown here is derived from an EMBL/GenBank/DDBJ whole genome shotgun (WGS) entry which is preliminary data.</text>
</comment>
<dbReference type="SUPFAM" id="SSF49764">
    <property type="entry name" value="HSP20-like chaperones"/>
    <property type="match status" value="1"/>
</dbReference>
<dbReference type="InterPro" id="IPR007052">
    <property type="entry name" value="CS_dom"/>
</dbReference>
<dbReference type="Gene3D" id="6.10.140.2220">
    <property type="match status" value="1"/>
</dbReference>
<evidence type="ECO:0000256" key="1">
    <source>
        <dbReference type="ARBA" id="ARBA00022723"/>
    </source>
</evidence>
<dbReference type="PROSITE" id="PS51203">
    <property type="entry name" value="CS"/>
    <property type="match status" value="1"/>
</dbReference>
<evidence type="ECO:0000256" key="4">
    <source>
        <dbReference type="PROSITE-ProRule" id="PRU00134"/>
    </source>
</evidence>
<protein>
    <recommendedName>
        <fullName evidence="9">MYND-type domain-containing protein</fullName>
    </recommendedName>
</protein>
<feature type="domain" description="CS" evidence="6">
    <location>
        <begin position="161"/>
        <end position="259"/>
    </location>
</feature>
<dbReference type="Pfam" id="PF04969">
    <property type="entry name" value="CS"/>
    <property type="match status" value="1"/>
</dbReference>
<keyword evidence="1" id="KW-0479">Metal-binding</keyword>
<dbReference type="Gene3D" id="2.60.40.790">
    <property type="match status" value="1"/>
</dbReference>
<dbReference type="GO" id="GO:0006457">
    <property type="term" value="P:protein folding"/>
    <property type="evidence" value="ECO:0007669"/>
    <property type="project" value="TreeGrafter"/>
</dbReference>
<dbReference type="Proteomes" id="UP001489004">
    <property type="component" value="Unassembled WGS sequence"/>
</dbReference>
<evidence type="ECO:0000256" key="2">
    <source>
        <dbReference type="ARBA" id="ARBA00022771"/>
    </source>
</evidence>
<dbReference type="CDD" id="cd06467">
    <property type="entry name" value="p23_NUDC_like"/>
    <property type="match status" value="1"/>
</dbReference>
<dbReference type="PROSITE" id="PS01360">
    <property type="entry name" value="ZF_MYND_1"/>
    <property type="match status" value="1"/>
</dbReference>
<dbReference type="SUPFAM" id="SSF144232">
    <property type="entry name" value="HIT/MYND zinc finger-like"/>
    <property type="match status" value="1"/>
</dbReference>
<dbReference type="InterPro" id="IPR037898">
    <property type="entry name" value="NudC_fam"/>
</dbReference>
<evidence type="ECO:0000259" key="6">
    <source>
        <dbReference type="PROSITE" id="PS51203"/>
    </source>
</evidence>
<gene>
    <name evidence="7" type="ORF">WJX72_007885</name>
</gene>
<evidence type="ECO:0000313" key="8">
    <source>
        <dbReference type="Proteomes" id="UP001489004"/>
    </source>
</evidence>
<dbReference type="GO" id="GO:0005737">
    <property type="term" value="C:cytoplasm"/>
    <property type="evidence" value="ECO:0007669"/>
    <property type="project" value="TreeGrafter"/>
</dbReference>
<evidence type="ECO:0000259" key="5">
    <source>
        <dbReference type="PROSITE" id="PS50865"/>
    </source>
</evidence>
<dbReference type="PANTHER" id="PTHR12356">
    <property type="entry name" value="NUCLEAR MOVEMENT PROTEIN NUDC"/>
    <property type="match status" value="1"/>
</dbReference>
<reference evidence="7 8" key="1">
    <citation type="journal article" date="2024" name="Nat. Commun.">
        <title>Phylogenomics reveals the evolutionary origins of lichenization in chlorophyte algae.</title>
        <authorList>
            <person name="Puginier C."/>
            <person name="Libourel C."/>
            <person name="Otte J."/>
            <person name="Skaloud P."/>
            <person name="Haon M."/>
            <person name="Grisel S."/>
            <person name="Petersen M."/>
            <person name="Berrin J.G."/>
            <person name="Delaux P.M."/>
            <person name="Dal Grande F."/>
            <person name="Keller J."/>
        </authorList>
    </citation>
    <scope>NUCLEOTIDE SEQUENCE [LARGE SCALE GENOMIC DNA]</scope>
    <source>
        <strain evidence="7 8">SAG 2043</strain>
    </source>
</reference>
<dbReference type="InterPro" id="IPR008978">
    <property type="entry name" value="HSP20-like_chaperone"/>
</dbReference>
<evidence type="ECO:0000313" key="7">
    <source>
        <dbReference type="EMBL" id="KAK9820242.1"/>
    </source>
</evidence>
<dbReference type="AlphaFoldDB" id="A0AAW1QFM5"/>
<name>A0AAW1QFM5_9CHLO</name>
<keyword evidence="2 4" id="KW-0863">Zinc-finger</keyword>
<dbReference type="EMBL" id="JALJOR010000003">
    <property type="protein sequence ID" value="KAK9820242.1"/>
    <property type="molecule type" value="Genomic_DNA"/>
</dbReference>
<accession>A0AAW1QFM5</accession>
<evidence type="ECO:0000256" key="3">
    <source>
        <dbReference type="ARBA" id="ARBA00022833"/>
    </source>
</evidence>
<dbReference type="Pfam" id="PF01753">
    <property type="entry name" value="zf-MYND"/>
    <property type="match status" value="1"/>
</dbReference>
<dbReference type="GO" id="GO:0051082">
    <property type="term" value="F:unfolded protein binding"/>
    <property type="evidence" value="ECO:0007669"/>
    <property type="project" value="TreeGrafter"/>
</dbReference>
<feature type="domain" description="MYND-type" evidence="5">
    <location>
        <begin position="15"/>
        <end position="52"/>
    </location>
</feature>
<sequence>MAAMHEDEPVEEKECGNCGVTEGLLLCSRCHGIWFCSVKCQKAYWPFHQVYCKRNEFADLVESSEPKFARWMRKHGKMAVLKDNEVERLERAAVANIGYSRQEVMESMYGRLEPRPAAPTYTAHDQLLMRDREEQDLLEARMSSKKDQGWKQIEVAPDLGVACDRYKWQQNQTYVEIYLRLPAHSHAKQVQIELRPRHIQIVCNERVLLKGELYQDIKVEESTWLIKDGILEVLLLKRNRRGNYADGTTNADTFWKSVLKTCAPAEAIQLQYPPASYYKSFLEVDEVAPNNRIRGRRHDRPMIDRSKERRQ</sequence>
<dbReference type="InterPro" id="IPR002893">
    <property type="entry name" value="Znf_MYND"/>
</dbReference>